<evidence type="ECO:0000313" key="2">
    <source>
        <dbReference type="Proteomes" id="UP001396334"/>
    </source>
</evidence>
<sequence>MIREFLPEEPQISSRLPQLLPMHLCLCIIGRFPCFLQTFVCLQGATGSPLFDDTSHACYLYVLAWPPSMDLLPMYPQFFSGCALRHESIP</sequence>
<organism evidence="1 2">
    <name type="scientific">Hibiscus sabdariffa</name>
    <name type="common">roselle</name>
    <dbReference type="NCBI Taxonomy" id="183260"/>
    <lineage>
        <taxon>Eukaryota</taxon>
        <taxon>Viridiplantae</taxon>
        <taxon>Streptophyta</taxon>
        <taxon>Embryophyta</taxon>
        <taxon>Tracheophyta</taxon>
        <taxon>Spermatophyta</taxon>
        <taxon>Magnoliopsida</taxon>
        <taxon>eudicotyledons</taxon>
        <taxon>Gunneridae</taxon>
        <taxon>Pentapetalae</taxon>
        <taxon>rosids</taxon>
        <taxon>malvids</taxon>
        <taxon>Malvales</taxon>
        <taxon>Malvaceae</taxon>
        <taxon>Malvoideae</taxon>
        <taxon>Hibiscus</taxon>
    </lineage>
</organism>
<proteinExistence type="predicted"/>
<gene>
    <name evidence="1" type="ORF">V6N11_069872</name>
</gene>
<accession>A0ABR2Q428</accession>
<dbReference type="Proteomes" id="UP001396334">
    <property type="component" value="Unassembled WGS sequence"/>
</dbReference>
<protein>
    <submittedName>
        <fullName evidence="1">Uncharacterized protein</fullName>
    </submittedName>
</protein>
<dbReference type="EMBL" id="JBBPBN010000046">
    <property type="protein sequence ID" value="KAK8995441.1"/>
    <property type="molecule type" value="Genomic_DNA"/>
</dbReference>
<evidence type="ECO:0000313" key="1">
    <source>
        <dbReference type="EMBL" id="KAK8995441.1"/>
    </source>
</evidence>
<name>A0ABR2Q428_9ROSI</name>
<reference evidence="1 2" key="1">
    <citation type="journal article" date="2024" name="G3 (Bethesda)">
        <title>Genome assembly of Hibiscus sabdariffa L. provides insights into metabolisms of medicinal natural products.</title>
        <authorList>
            <person name="Kim T."/>
        </authorList>
    </citation>
    <scope>NUCLEOTIDE SEQUENCE [LARGE SCALE GENOMIC DNA]</scope>
    <source>
        <strain evidence="1">TK-2024</strain>
        <tissue evidence="1">Old leaves</tissue>
    </source>
</reference>
<keyword evidence="2" id="KW-1185">Reference proteome</keyword>
<comment type="caution">
    <text evidence="1">The sequence shown here is derived from an EMBL/GenBank/DDBJ whole genome shotgun (WGS) entry which is preliminary data.</text>
</comment>